<protein>
    <recommendedName>
        <fullName evidence="6">DUF4139 domain-containing protein</fullName>
    </recommendedName>
</protein>
<dbReference type="PANTHER" id="PTHR31005">
    <property type="entry name" value="DUF4139 DOMAIN-CONTAINING PROTEIN"/>
    <property type="match status" value="1"/>
</dbReference>
<dbReference type="STRING" id="685588.A0A067TEY8"/>
<dbReference type="NCBIfam" id="TIGR02231">
    <property type="entry name" value="mucoidy inhibitor MuiA family protein"/>
    <property type="match status" value="1"/>
</dbReference>
<keyword evidence="1" id="KW-0175">Coiled coil</keyword>
<feature type="domain" description="DUF4139" evidence="2">
    <location>
        <begin position="213"/>
        <end position="525"/>
    </location>
</feature>
<evidence type="ECO:0000259" key="3">
    <source>
        <dbReference type="Pfam" id="PF13600"/>
    </source>
</evidence>
<evidence type="ECO:0000259" key="2">
    <source>
        <dbReference type="Pfam" id="PF13598"/>
    </source>
</evidence>
<dbReference type="PANTHER" id="PTHR31005:SF8">
    <property type="entry name" value="DUF4139 DOMAIN-CONTAINING PROTEIN"/>
    <property type="match status" value="1"/>
</dbReference>
<dbReference type="InterPro" id="IPR025554">
    <property type="entry name" value="DUF4140"/>
</dbReference>
<evidence type="ECO:0000313" key="4">
    <source>
        <dbReference type="EMBL" id="KDR77528.1"/>
    </source>
</evidence>
<evidence type="ECO:0000256" key="1">
    <source>
        <dbReference type="SAM" id="Coils"/>
    </source>
</evidence>
<dbReference type="InterPro" id="IPR011935">
    <property type="entry name" value="CHP02231"/>
</dbReference>
<dbReference type="Pfam" id="PF13600">
    <property type="entry name" value="DUF4140"/>
    <property type="match status" value="1"/>
</dbReference>
<dbReference type="Proteomes" id="UP000027222">
    <property type="component" value="Unassembled WGS sequence"/>
</dbReference>
<dbReference type="InterPro" id="IPR037291">
    <property type="entry name" value="DUF4139"/>
</dbReference>
<dbReference type="HOGENOM" id="CLU_010457_2_0_1"/>
<dbReference type="Pfam" id="PF13598">
    <property type="entry name" value="DUF4139"/>
    <property type="match status" value="1"/>
</dbReference>
<accession>A0A067TEY8</accession>
<evidence type="ECO:0008006" key="6">
    <source>
        <dbReference type="Google" id="ProtNLM"/>
    </source>
</evidence>
<dbReference type="OrthoDB" id="10068793at2759"/>
<dbReference type="EMBL" id="KL142376">
    <property type="protein sequence ID" value="KDR77528.1"/>
    <property type="molecule type" value="Genomic_DNA"/>
</dbReference>
<keyword evidence="5" id="KW-1185">Reference proteome</keyword>
<gene>
    <name evidence="4" type="ORF">GALMADRAFT_95247</name>
</gene>
<dbReference type="AlphaFoldDB" id="A0A067TEY8"/>
<proteinExistence type="predicted"/>
<feature type="coiled-coil region" evidence="1">
    <location>
        <begin position="150"/>
        <end position="184"/>
    </location>
</feature>
<feature type="domain" description="DUF4140" evidence="3">
    <location>
        <begin position="37"/>
        <end position="134"/>
    </location>
</feature>
<organism evidence="4 5">
    <name type="scientific">Galerina marginata (strain CBS 339.88)</name>
    <dbReference type="NCBI Taxonomy" id="685588"/>
    <lineage>
        <taxon>Eukaryota</taxon>
        <taxon>Fungi</taxon>
        <taxon>Dikarya</taxon>
        <taxon>Basidiomycota</taxon>
        <taxon>Agaricomycotina</taxon>
        <taxon>Agaricomycetes</taxon>
        <taxon>Agaricomycetidae</taxon>
        <taxon>Agaricales</taxon>
        <taxon>Agaricineae</taxon>
        <taxon>Strophariaceae</taxon>
        <taxon>Galerina</taxon>
    </lineage>
</organism>
<sequence>MTTASTQSTPVDEAPPALQPVNTIELVSVKDSKIISVSVYAGRAEVTRLFKFTVKTGQNQLNIVGLPAVLDQDSFRVEGRGAATIHDVTISTLTPPPNPTTSPALVSLLSKEKHTEKALARALKSISSIETYISSLKAENLEVSKLRDVVQQYDATAGELDDKVTELEKELKDTKEAIAEERKNLAGPTGNVKLNLKATIGVFADFEGEIKIALIYAVKNATWNAGYDIRVDMQTKEKPINLIYKGSISQNTGEDWEDVPLTLETATPTFGVGVPTLTPWTLSIYRPQNNFKSKSYRRSSALGVPMSFGAPGAPAPSTVPDRGGSVMDFYADVEGSVGGVAAQMEHRGLQVSSKGSVSATFGVPGLISIPSDGVGHNVTIVKLALDADMSWVCVPKKDSRVHLKAKIKNASEYTLLAGNASVYVDGSFISKSDVPLVSPDENFDCPLGLDPSVRVTYHPRTKKVSQTGFYTKSSNHTFSQRVTVHNTKSAASGVGAENLKIKIIDQVPISEDSTITVKLVQPALTLPNVDSTGSVSAASGGEPKVPPPVKVAAGVQAMWDGADEVGQGDVDVDSLGREGRFCWVCAVPPQGKLGLVLQWEVAAPARTTITGL</sequence>
<name>A0A067TEY8_GALM3</name>
<evidence type="ECO:0000313" key="5">
    <source>
        <dbReference type="Proteomes" id="UP000027222"/>
    </source>
</evidence>
<reference evidence="5" key="1">
    <citation type="journal article" date="2014" name="Proc. Natl. Acad. Sci. U.S.A.">
        <title>Extensive sampling of basidiomycete genomes demonstrates inadequacy of the white-rot/brown-rot paradigm for wood decay fungi.</title>
        <authorList>
            <person name="Riley R."/>
            <person name="Salamov A.A."/>
            <person name="Brown D.W."/>
            <person name="Nagy L.G."/>
            <person name="Floudas D."/>
            <person name="Held B.W."/>
            <person name="Levasseur A."/>
            <person name="Lombard V."/>
            <person name="Morin E."/>
            <person name="Otillar R."/>
            <person name="Lindquist E.A."/>
            <person name="Sun H."/>
            <person name="LaButti K.M."/>
            <person name="Schmutz J."/>
            <person name="Jabbour D."/>
            <person name="Luo H."/>
            <person name="Baker S.E."/>
            <person name="Pisabarro A.G."/>
            <person name="Walton J.D."/>
            <person name="Blanchette R.A."/>
            <person name="Henrissat B."/>
            <person name="Martin F."/>
            <person name="Cullen D."/>
            <person name="Hibbett D.S."/>
            <person name="Grigoriev I.V."/>
        </authorList>
    </citation>
    <scope>NUCLEOTIDE SEQUENCE [LARGE SCALE GENOMIC DNA]</scope>
    <source>
        <strain evidence="5">CBS 339.88</strain>
    </source>
</reference>